<evidence type="ECO:0000256" key="9">
    <source>
        <dbReference type="RuleBase" id="RU003357"/>
    </source>
</evidence>
<dbReference type="PANTHER" id="PTHR47234:SF2">
    <property type="entry name" value="TONB-DEPENDENT RECEPTOR"/>
    <property type="match status" value="1"/>
</dbReference>
<keyword evidence="5 9" id="KW-0798">TonB box</keyword>
<dbReference type="SUPFAM" id="SSF56935">
    <property type="entry name" value="Porins"/>
    <property type="match status" value="1"/>
</dbReference>
<feature type="domain" description="TonB-dependent receptor-like beta-barrel" evidence="10">
    <location>
        <begin position="381"/>
        <end position="921"/>
    </location>
</feature>
<dbReference type="InterPro" id="IPR039426">
    <property type="entry name" value="TonB-dep_rcpt-like"/>
</dbReference>
<dbReference type="RefSeq" id="WP_380863572.1">
    <property type="nucleotide sequence ID" value="NZ_JBHRXV010000012.1"/>
</dbReference>
<evidence type="ECO:0000256" key="3">
    <source>
        <dbReference type="ARBA" id="ARBA00022452"/>
    </source>
</evidence>
<sequence>MMPALLAAPAAAQEAAADTDASSPDESEIVVTGSRLIRRDMIAVSPITTVDAEQIQASGNVTLEDTLNEFPQIKPGNTGSTNQSGGAGVLTADLRGLGPVRTLVLVDGRRYIPADVTGLTDLSTIPDMLVERVEIVTGGASAVYGSDAIAGAVNFVLQRKFDGIKMQAQYGETTRGDGGSYKVDLMLGANSSDGRGNATLFGSYTDRNAVRFANRAFARQPFLPDAQGVLQPFGTGTIPGALIGVTTPDLGRIQGVNLLNPGGACPGPIQGVRFGTGSVPAPFCRPTDQYNYAAPNFLLRPLERWQLGGTASYEINDSIELYANTFFTRKVNAYQQAPEALNPNSAGQEAGTLIIPNADTNPLFSPALRSFFAANRGFFDSDGDGVYTVRSVSWQIAEFGNRTVETTAESYIATAGLRGDVDLFGNDWRWDSFYQYSRSDSKFSQFNRLSRSRLTLGLDAVLVNGVPQCRVQLLGCTPVTIFGTDALTPAMVNFLKINTSRDDSFTRQVAGGSLAGDLFELPAGLVSSAFGVEWRKETFDTVPDQAQLSNDLGASTIPSIINRGDVDVREIFAEVRAPLLHDIPFIKELALEGAARLSDYSTIGSVFTWKGAVDWIVSDGVRLRGSVSRAIRAPNLNELFGAPGQGFVGGADPCLAANRPTAAQKQVCLAQGVPTALIDTLQVGASQGFQVRSGGNRALAEEKADTYTLGAVFTPTFAPKLGLSIDYFNIKVDDAITQVSGQALLNSCFRTLDVASAACQSTSRLTSGNIDVIRAPLLNIASRKVSGVDVAITYPVPLPSFFEIGGEAATLALQLVATKQFDDKTQLLPGEPIIDCAGAYGGTCSSDSIRITPDLTGLLRATWSSGPASVSLQGSYLGDLKLASNAAPNQNGTLKHRMYVDLNAKWRLLDQLEIFGGLNNIFDLQPPILGFGPGGDSNSDPQTFDPLGRAFFVGARISFK</sequence>
<dbReference type="InterPro" id="IPR012910">
    <property type="entry name" value="Plug_dom"/>
</dbReference>
<dbReference type="Gene3D" id="2.170.130.10">
    <property type="entry name" value="TonB-dependent receptor, plug domain"/>
    <property type="match status" value="1"/>
</dbReference>
<dbReference type="Gene3D" id="2.40.170.20">
    <property type="entry name" value="TonB-dependent receptor, beta-barrel domain"/>
    <property type="match status" value="1"/>
</dbReference>
<comment type="subcellular location">
    <subcellularLocation>
        <location evidence="1 8">Cell outer membrane</location>
        <topology evidence="1 8">Multi-pass membrane protein</topology>
    </subcellularLocation>
</comment>
<gene>
    <name evidence="12" type="ORF">ACFOMD_16820</name>
</gene>
<dbReference type="EMBL" id="JBHRXV010000012">
    <property type="protein sequence ID" value="MFC3714233.1"/>
    <property type="molecule type" value="Genomic_DNA"/>
</dbReference>
<organism evidence="12 13">
    <name type="scientific">Sphingoaurantiacus capsulatus</name>
    <dbReference type="NCBI Taxonomy" id="1771310"/>
    <lineage>
        <taxon>Bacteria</taxon>
        <taxon>Pseudomonadati</taxon>
        <taxon>Pseudomonadota</taxon>
        <taxon>Alphaproteobacteria</taxon>
        <taxon>Sphingomonadales</taxon>
        <taxon>Sphingosinicellaceae</taxon>
        <taxon>Sphingoaurantiacus</taxon>
    </lineage>
</organism>
<evidence type="ECO:0000259" key="10">
    <source>
        <dbReference type="Pfam" id="PF00593"/>
    </source>
</evidence>
<keyword evidence="6 8" id="KW-0472">Membrane</keyword>
<reference evidence="13" key="1">
    <citation type="journal article" date="2019" name="Int. J. Syst. Evol. Microbiol.">
        <title>The Global Catalogue of Microorganisms (GCM) 10K type strain sequencing project: providing services to taxonomists for standard genome sequencing and annotation.</title>
        <authorList>
            <consortium name="The Broad Institute Genomics Platform"/>
            <consortium name="The Broad Institute Genome Sequencing Center for Infectious Disease"/>
            <person name="Wu L."/>
            <person name="Ma J."/>
        </authorList>
    </citation>
    <scope>NUCLEOTIDE SEQUENCE [LARGE SCALE GENOMIC DNA]</scope>
    <source>
        <strain evidence="13">KCTC 42644</strain>
    </source>
</reference>
<keyword evidence="13" id="KW-1185">Reference proteome</keyword>
<name>A0ABV7XGQ0_9SPHN</name>
<dbReference type="InterPro" id="IPR036942">
    <property type="entry name" value="Beta-barrel_TonB_sf"/>
</dbReference>
<evidence type="ECO:0000256" key="5">
    <source>
        <dbReference type="ARBA" id="ARBA00023077"/>
    </source>
</evidence>
<evidence type="ECO:0000256" key="1">
    <source>
        <dbReference type="ARBA" id="ARBA00004571"/>
    </source>
</evidence>
<evidence type="ECO:0000313" key="13">
    <source>
        <dbReference type="Proteomes" id="UP001595615"/>
    </source>
</evidence>
<dbReference type="PANTHER" id="PTHR47234">
    <property type="match status" value="1"/>
</dbReference>
<dbReference type="InterPro" id="IPR037066">
    <property type="entry name" value="Plug_dom_sf"/>
</dbReference>
<keyword evidence="2 8" id="KW-0813">Transport</keyword>
<evidence type="ECO:0000256" key="7">
    <source>
        <dbReference type="ARBA" id="ARBA00023237"/>
    </source>
</evidence>
<dbReference type="InterPro" id="IPR000531">
    <property type="entry name" value="Beta-barrel_TonB"/>
</dbReference>
<dbReference type="Pfam" id="PF00593">
    <property type="entry name" value="TonB_dep_Rec_b-barrel"/>
    <property type="match status" value="1"/>
</dbReference>
<dbReference type="PROSITE" id="PS52016">
    <property type="entry name" value="TONB_DEPENDENT_REC_3"/>
    <property type="match status" value="1"/>
</dbReference>
<dbReference type="Pfam" id="PF07715">
    <property type="entry name" value="Plug"/>
    <property type="match status" value="1"/>
</dbReference>
<feature type="domain" description="TonB-dependent receptor plug" evidence="11">
    <location>
        <begin position="45"/>
        <end position="152"/>
    </location>
</feature>
<keyword evidence="4 8" id="KW-0812">Transmembrane</keyword>
<keyword evidence="3 8" id="KW-1134">Transmembrane beta strand</keyword>
<evidence type="ECO:0000313" key="12">
    <source>
        <dbReference type="EMBL" id="MFC3714233.1"/>
    </source>
</evidence>
<evidence type="ECO:0000256" key="4">
    <source>
        <dbReference type="ARBA" id="ARBA00022692"/>
    </source>
</evidence>
<proteinExistence type="inferred from homology"/>
<comment type="caution">
    <text evidence="12">The sequence shown here is derived from an EMBL/GenBank/DDBJ whole genome shotgun (WGS) entry which is preliminary data.</text>
</comment>
<dbReference type="Proteomes" id="UP001595615">
    <property type="component" value="Unassembled WGS sequence"/>
</dbReference>
<evidence type="ECO:0000259" key="11">
    <source>
        <dbReference type="Pfam" id="PF07715"/>
    </source>
</evidence>
<comment type="similarity">
    <text evidence="8 9">Belongs to the TonB-dependent receptor family.</text>
</comment>
<keyword evidence="12" id="KW-0675">Receptor</keyword>
<keyword evidence="7 8" id="KW-0998">Cell outer membrane</keyword>
<evidence type="ECO:0000256" key="2">
    <source>
        <dbReference type="ARBA" id="ARBA00022448"/>
    </source>
</evidence>
<evidence type="ECO:0000256" key="6">
    <source>
        <dbReference type="ARBA" id="ARBA00023136"/>
    </source>
</evidence>
<evidence type="ECO:0000256" key="8">
    <source>
        <dbReference type="PROSITE-ProRule" id="PRU01360"/>
    </source>
</evidence>
<protein>
    <submittedName>
        <fullName evidence="12">TonB-dependent receptor plug domain-containing protein</fullName>
    </submittedName>
</protein>
<accession>A0ABV7XGQ0</accession>